<dbReference type="PANTHER" id="PTHR43359">
    <property type="entry name" value="FORMATE HYDROGENLYASE SUBUNIT 4"/>
    <property type="match status" value="1"/>
</dbReference>
<dbReference type="KEGG" id="dtr:RSDT_0865"/>
<evidence type="ECO:0000256" key="4">
    <source>
        <dbReference type="ARBA" id="ARBA00023136"/>
    </source>
</evidence>
<dbReference type="GO" id="GO:0005886">
    <property type="term" value="C:plasma membrane"/>
    <property type="evidence" value="ECO:0007669"/>
    <property type="project" value="TreeGrafter"/>
</dbReference>
<feature type="transmembrane region" description="Helical" evidence="5">
    <location>
        <begin position="168"/>
        <end position="187"/>
    </location>
</feature>
<keyword evidence="7" id="KW-1185">Reference proteome</keyword>
<feature type="transmembrane region" description="Helical" evidence="5">
    <location>
        <begin position="298"/>
        <end position="317"/>
    </location>
</feature>
<feature type="transmembrane region" description="Helical" evidence="5">
    <location>
        <begin position="231"/>
        <end position="251"/>
    </location>
</feature>
<dbReference type="PANTHER" id="PTHR43359:SF1">
    <property type="entry name" value="FORMATE HYDROGENLYASE SUBUNIT 4-RELATED"/>
    <property type="match status" value="1"/>
</dbReference>
<dbReference type="Pfam" id="PF00146">
    <property type="entry name" value="NADHdh"/>
    <property type="match status" value="1"/>
</dbReference>
<dbReference type="OrthoDB" id="9778499at2"/>
<feature type="transmembrane region" description="Helical" evidence="5">
    <location>
        <begin position="95"/>
        <end position="114"/>
    </location>
</feature>
<accession>A0A1J1DR91</accession>
<dbReference type="Proteomes" id="UP000242645">
    <property type="component" value="Chromosome"/>
</dbReference>
<keyword evidence="3 5" id="KW-1133">Transmembrane helix</keyword>
<evidence type="ECO:0000256" key="2">
    <source>
        <dbReference type="ARBA" id="ARBA00022692"/>
    </source>
</evidence>
<keyword evidence="4 5" id="KW-0472">Membrane</keyword>
<evidence type="ECO:0000256" key="3">
    <source>
        <dbReference type="ARBA" id="ARBA00022989"/>
    </source>
</evidence>
<feature type="transmembrane region" description="Helical" evidence="5">
    <location>
        <begin position="129"/>
        <end position="147"/>
    </location>
</feature>
<dbReference type="AlphaFoldDB" id="A0A1J1DR91"/>
<reference evidence="6 7" key="1">
    <citation type="journal article" date="2017" name="ISME J.">
        <title>Genome of 'Ca. Desulfovibrio trichonymphae', an H2-oxidizing bacterium in a tripartite symbiotic system within a protist cell in the termite gut.</title>
        <authorList>
            <person name="Kuwahara H."/>
            <person name="Yuki M."/>
            <person name="Izawa K."/>
            <person name="Ohkuma M."/>
            <person name="Hongoh Y."/>
        </authorList>
    </citation>
    <scope>NUCLEOTIDE SEQUENCE [LARGE SCALE GENOMIC DNA]</scope>
    <source>
        <strain evidence="6 7">Rs-N31</strain>
    </source>
</reference>
<keyword evidence="2 5" id="KW-0812">Transmembrane</keyword>
<evidence type="ECO:0000313" key="6">
    <source>
        <dbReference type="EMBL" id="BAV92377.1"/>
    </source>
</evidence>
<organism evidence="6 7">
    <name type="scientific">Candidatus Desulfovibrio trichonymphae</name>
    <dbReference type="NCBI Taxonomy" id="1725232"/>
    <lineage>
        <taxon>Bacteria</taxon>
        <taxon>Pseudomonadati</taxon>
        <taxon>Thermodesulfobacteriota</taxon>
        <taxon>Desulfovibrionia</taxon>
        <taxon>Desulfovibrionales</taxon>
        <taxon>Desulfovibrionaceae</taxon>
        <taxon>Desulfovibrio</taxon>
    </lineage>
</organism>
<comment type="subcellular location">
    <subcellularLocation>
        <location evidence="1">Membrane</location>
        <topology evidence="1">Multi-pass membrane protein</topology>
    </subcellularLocation>
</comment>
<protein>
    <submittedName>
        <fullName evidence="6">H+-translocating [NiFe] hydrogenase complex, transmembrane subunit EchB</fullName>
    </submittedName>
</protein>
<feature type="transmembrane region" description="Helical" evidence="5">
    <location>
        <begin position="263"/>
        <end position="286"/>
    </location>
</feature>
<dbReference type="InterPro" id="IPR052561">
    <property type="entry name" value="ComplexI_Subunit1"/>
</dbReference>
<evidence type="ECO:0000256" key="5">
    <source>
        <dbReference type="SAM" id="Phobius"/>
    </source>
</evidence>
<dbReference type="EMBL" id="AP017368">
    <property type="protein sequence ID" value="BAV92377.1"/>
    <property type="molecule type" value="Genomic_DNA"/>
</dbReference>
<dbReference type="InterPro" id="IPR001694">
    <property type="entry name" value="NADH_UbQ_OxRdtase_su1/FPO"/>
</dbReference>
<gene>
    <name evidence="6" type="primary">echB</name>
    <name evidence="6" type="ORF">RSDT_0865</name>
</gene>
<feature type="transmembrane region" description="Helical" evidence="5">
    <location>
        <begin position="60"/>
        <end position="83"/>
    </location>
</feature>
<name>A0A1J1DR91_9BACT</name>
<evidence type="ECO:0000256" key="1">
    <source>
        <dbReference type="ARBA" id="ARBA00004141"/>
    </source>
</evidence>
<proteinExistence type="predicted"/>
<evidence type="ECO:0000313" key="7">
    <source>
        <dbReference type="Proteomes" id="UP000242645"/>
    </source>
</evidence>
<sequence>MIVALGGMVLSLLLAPLLPGCINRVKALMGGRKGSPLLQLYFDLCRLMGKSPVYPCVTTYFFKAAPAACLTSAVAALTVLPFWPVAAPANFSGDFVLLAGLFAMSRFFLILAALDTGSAFEGMGAARDALFSALAEPIFLFCLLLLCRQAHSLTLSGMTTVTAGPAAIQGYWMFYLMLAFALFLLLLQENSRIPVDDPNTHLELTMIHEVMILDHSGPDLAFLEYAAALRLWIFSLLIAGLVLPLPSVPLFEDGGSLGPHGLAGLAACWGITLLATLGVGVLVGLMESLMARLRMERVPQVLAMAGAFAGLAALALWRQA</sequence>